<dbReference type="EMBL" id="JAQJZL010000008">
    <property type="protein sequence ID" value="KAJ6038820.1"/>
    <property type="molecule type" value="Genomic_DNA"/>
</dbReference>
<evidence type="ECO:0000313" key="16">
    <source>
        <dbReference type="EMBL" id="KAJ6038143.1"/>
    </source>
</evidence>
<dbReference type="InterPro" id="IPR003656">
    <property type="entry name" value="Znf_BED"/>
</dbReference>
<evidence type="ECO:0000313" key="21">
    <source>
        <dbReference type="EMBL" id="KAJ6041224.1"/>
    </source>
</evidence>
<keyword evidence="7" id="KW-0804">Transcription</keyword>
<dbReference type="Proteomes" id="UP001219568">
    <property type="component" value="Unassembled WGS sequence"/>
</dbReference>
<name>A0AAD6I8Y1_PENCN</name>
<dbReference type="PROSITE" id="PS50808">
    <property type="entry name" value="ZF_BED"/>
    <property type="match status" value="1"/>
</dbReference>
<evidence type="ECO:0000256" key="10">
    <source>
        <dbReference type="SAM" id="MobiDB-lite"/>
    </source>
</evidence>
<dbReference type="EMBL" id="JAQJZL010000009">
    <property type="protein sequence ID" value="KAJ6038100.1"/>
    <property type="molecule type" value="Genomic_DNA"/>
</dbReference>
<dbReference type="EMBL" id="JAQJZL010000008">
    <property type="protein sequence ID" value="KAJ6038804.1"/>
    <property type="molecule type" value="Genomic_DNA"/>
</dbReference>
<evidence type="ECO:0000313" key="14">
    <source>
        <dbReference type="EMBL" id="KAJ6038026.1"/>
    </source>
</evidence>
<dbReference type="EMBL" id="JAQJZL010000009">
    <property type="protein sequence ID" value="KAJ6038172.1"/>
    <property type="molecule type" value="Genomic_DNA"/>
</dbReference>
<dbReference type="GO" id="GO:0008270">
    <property type="term" value="F:zinc ion binding"/>
    <property type="evidence" value="ECO:0007669"/>
    <property type="project" value="UniProtKB-KW"/>
</dbReference>
<evidence type="ECO:0000313" key="23">
    <source>
        <dbReference type="EMBL" id="KAJ6041538.1"/>
    </source>
</evidence>
<keyword evidence="24" id="KW-1185">Reference proteome</keyword>
<keyword evidence="2" id="KW-0479">Metal-binding</keyword>
<evidence type="ECO:0000313" key="13">
    <source>
        <dbReference type="EMBL" id="KAJ6037887.1"/>
    </source>
</evidence>
<feature type="region of interest" description="Disordered" evidence="10">
    <location>
        <begin position="787"/>
        <end position="869"/>
    </location>
</feature>
<feature type="region of interest" description="Disordered" evidence="10">
    <location>
        <begin position="1"/>
        <end position="24"/>
    </location>
</feature>
<comment type="subcellular location">
    <subcellularLocation>
        <location evidence="1">Nucleus</location>
    </subcellularLocation>
</comment>
<organism evidence="17 24">
    <name type="scientific">Penicillium canescens</name>
    <dbReference type="NCBI Taxonomy" id="5083"/>
    <lineage>
        <taxon>Eukaryota</taxon>
        <taxon>Fungi</taxon>
        <taxon>Dikarya</taxon>
        <taxon>Ascomycota</taxon>
        <taxon>Pezizomycotina</taxon>
        <taxon>Eurotiomycetes</taxon>
        <taxon>Eurotiomycetidae</taxon>
        <taxon>Eurotiales</taxon>
        <taxon>Aspergillaceae</taxon>
        <taxon>Penicillium</taxon>
    </lineage>
</organism>
<evidence type="ECO:0000313" key="12">
    <source>
        <dbReference type="EMBL" id="KAJ6034142.1"/>
    </source>
</evidence>
<evidence type="ECO:0000313" key="20">
    <source>
        <dbReference type="EMBL" id="KAJ6038820.1"/>
    </source>
</evidence>
<evidence type="ECO:0000313" key="24">
    <source>
        <dbReference type="Proteomes" id="UP001219568"/>
    </source>
</evidence>
<keyword evidence="6" id="KW-0238">DNA-binding</keyword>
<evidence type="ECO:0000256" key="8">
    <source>
        <dbReference type="ARBA" id="ARBA00023242"/>
    </source>
</evidence>
<accession>A0AAD6I8Y1</accession>
<evidence type="ECO:0000313" key="18">
    <source>
        <dbReference type="EMBL" id="KAJ6038721.1"/>
    </source>
</evidence>
<dbReference type="InterPro" id="IPR008906">
    <property type="entry name" value="HATC_C_dom"/>
</dbReference>
<evidence type="ECO:0000256" key="9">
    <source>
        <dbReference type="PROSITE-ProRule" id="PRU00027"/>
    </source>
</evidence>
<evidence type="ECO:0000256" key="2">
    <source>
        <dbReference type="ARBA" id="ARBA00022723"/>
    </source>
</evidence>
<dbReference type="EMBL" id="JAQJZL010000009">
    <property type="protein sequence ID" value="KAJ6038026.1"/>
    <property type="molecule type" value="Genomic_DNA"/>
</dbReference>
<dbReference type="PANTHER" id="PTHR46481">
    <property type="entry name" value="ZINC FINGER BED DOMAIN-CONTAINING PROTEIN 4"/>
    <property type="match status" value="1"/>
</dbReference>
<dbReference type="PANTHER" id="PTHR46481:SF10">
    <property type="entry name" value="ZINC FINGER BED DOMAIN-CONTAINING PROTEIN 39"/>
    <property type="match status" value="1"/>
</dbReference>
<evidence type="ECO:0000259" key="11">
    <source>
        <dbReference type="PROSITE" id="PS50808"/>
    </source>
</evidence>
<keyword evidence="5" id="KW-0805">Transcription regulation</keyword>
<evidence type="ECO:0000313" key="17">
    <source>
        <dbReference type="EMBL" id="KAJ6038172.1"/>
    </source>
</evidence>
<sequence length="869" mass="100052">MSQSQASQFSDTYPSSIFEDNPLDNLSDIPSDGAIYFTPSALSQQTSTLTPDGDSARPLIVPPVPPTLERVGPTTNQKHFILWTEEMNDEFCGWWLMTEYGSQMKRNIFEKRRQADCWKHFYQVAMIQNGSPKVMCKVCSQVIIHPAVGNRGTSSLNKHVREGVNCRRSKPSQDIRKLLQSGVLNGPQPEKFTLEEFDECVISLITELRLPFQFVEHPRFHKLVKLASLASSPPRVLSAYLVRQKIQAKVIERQKGLLQMLPSGAKLSIALDCWTSPFRQAFMAITGYFIDIDWHYREILLGFEPLHGSHKGADLSVVLLDLLKKHHIEDRVLTMTTDNASNNTTLHDSIMKALDSLVLPDGTPIVRIPCMAHVIQLSLNELLGRMEAAPKNDREEMEWTDSESRGKAHGEKKDIVLTLNKVRRLAVWVNRSPQRREQFLELQSKEPKLVLMQDVKTRWNSTFLMLQRAKRLQTICDKYCSECGLSDLVLTKDEWKQIDYLLSITQPFFNFTSVLSKTKDVTIHIVFSIYNQLFDHLERSRDQLRRKKARWQIIMRTALEYATQKLRDYYAETDKAYGDLYAIATIMAPQNKLEYFSGKDWNGPYRKQYRESLEKYLEPYKKRYFETRPALHGVSSIEQFSIVDQIGDRQKAQGCEINQDDELTQYLGSSTRKINPCVFWKCNQYEFPVLASLARDVLSIPATGSGVERLFNTARDICHYRRGSLKPTTIQDLMMYLCTSRFDIESDQHTLIEEYLTAQEIQAVKEKRKSERLDDDMFDLISDTEEDFSAKAQPSQGPSRVALGKRPLRDIRDTPLIELGDEDEEVQEDEIPLPDNSNLQDASGTQRRTSGRVPKRSKRDDGEWEYLKP</sequence>
<feature type="compositionally biased region" description="Polar residues" evidence="10">
    <location>
        <begin position="835"/>
        <end position="848"/>
    </location>
</feature>
<evidence type="ECO:0000256" key="3">
    <source>
        <dbReference type="ARBA" id="ARBA00022771"/>
    </source>
</evidence>
<dbReference type="GO" id="GO:0046983">
    <property type="term" value="F:protein dimerization activity"/>
    <property type="evidence" value="ECO:0007669"/>
    <property type="project" value="InterPro"/>
</dbReference>
<feature type="region of interest" description="Disordered" evidence="10">
    <location>
        <begin position="44"/>
        <end position="71"/>
    </location>
</feature>
<reference evidence="17" key="2">
    <citation type="submission" date="2023-01" db="EMBL/GenBank/DDBJ databases">
        <authorList>
            <person name="Petersen C."/>
        </authorList>
    </citation>
    <scope>NUCLEOTIDE SEQUENCE</scope>
    <source>
        <strain evidence="17">IBT 15450</strain>
    </source>
</reference>
<dbReference type="AlphaFoldDB" id="A0AAD6I8Y1"/>
<evidence type="ECO:0000313" key="22">
    <source>
        <dbReference type="EMBL" id="KAJ6041489.1"/>
    </source>
</evidence>
<dbReference type="EMBL" id="JAQJZL010000009">
    <property type="protein sequence ID" value="KAJ6037887.1"/>
    <property type="molecule type" value="Genomic_DNA"/>
</dbReference>
<gene>
    <name evidence="21" type="ORF">N7460_006614</name>
    <name evidence="22" type="ORF">N7460_006879</name>
    <name evidence="23" type="ORF">N7460_006928</name>
    <name evidence="18" type="ORF">N7460_007438</name>
    <name evidence="19" type="ORF">N7460_007521</name>
    <name evidence="20" type="ORF">N7460_007537</name>
    <name evidence="13" type="ORF">N7460_007658</name>
    <name evidence="14" type="ORF">N7460_007797</name>
    <name evidence="15" type="ORF">N7460_007871</name>
    <name evidence="16" type="ORF">N7460_007914</name>
    <name evidence="17" type="ORF">N7460_007943</name>
    <name evidence="12" type="ORF">N7460_009959</name>
</gene>
<dbReference type="EMBL" id="JAQJZL010000005">
    <property type="protein sequence ID" value="KAJ6041489.1"/>
    <property type="molecule type" value="Genomic_DNA"/>
</dbReference>
<dbReference type="EMBL" id="JAQJZL010000009">
    <property type="protein sequence ID" value="KAJ6038143.1"/>
    <property type="molecule type" value="Genomic_DNA"/>
</dbReference>
<keyword evidence="4" id="KW-0862">Zinc</keyword>
<dbReference type="EMBL" id="JAQJZL010000012">
    <property type="protein sequence ID" value="KAJ6034142.1"/>
    <property type="molecule type" value="Genomic_DNA"/>
</dbReference>
<feature type="compositionally biased region" description="Basic and acidic residues" evidence="10">
    <location>
        <begin position="858"/>
        <end position="869"/>
    </location>
</feature>
<keyword evidence="8" id="KW-0539">Nucleus</keyword>
<feature type="domain" description="BED-type" evidence="11">
    <location>
        <begin position="112"/>
        <end position="174"/>
    </location>
</feature>
<feature type="compositionally biased region" description="Acidic residues" evidence="10">
    <location>
        <begin position="819"/>
        <end position="832"/>
    </location>
</feature>
<dbReference type="SMART" id="SM00614">
    <property type="entry name" value="ZnF_BED"/>
    <property type="match status" value="1"/>
</dbReference>
<evidence type="ECO:0000256" key="4">
    <source>
        <dbReference type="ARBA" id="ARBA00022833"/>
    </source>
</evidence>
<dbReference type="EMBL" id="JAQJZL010000005">
    <property type="protein sequence ID" value="KAJ6041224.1"/>
    <property type="molecule type" value="Genomic_DNA"/>
</dbReference>
<dbReference type="Pfam" id="PF05699">
    <property type="entry name" value="Dimer_Tnp_hAT"/>
    <property type="match status" value="1"/>
</dbReference>
<dbReference type="GO" id="GO:0003677">
    <property type="term" value="F:DNA binding"/>
    <property type="evidence" value="ECO:0007669"/>
    <property type="project" value="UniProtKB-KW"/>
</dbReference>
<evidence type="ECO:0000313" key="15">
    <source>
        <dbReference type="EMBL" id="KAJ6038100.1"/>
    </source>
</evidence>
<evidence type="ECO:0000256" key="5">
    <source>
        <dbReference type="ARBA" id="ARBA00023015"/>
    </source>
</evidence>
<evidence type="ECO:0000256" key="1">
    <source>
        <dbReference type="ARBA" id="ARBA00004123"/>
    </source>
</evidence>
<proteinExistence type="predicted"/>
<dbReference type="InterPro" id="IPR012337">
    <property type="entry name" value="RNaseH-like_sf"/>
</dbReference>
<dbReference type="SUPFAM" id="SSF53098">
    <property type="entry name" value="Ribonuclease H-like"/>
    <property type="match status" value="1"/>
</dbReference>
<dbReference type="EMBL" id="JAQJZL010000005">
    <property type="protein sequence ID" value="KAJ6041538.1"/>
    <property type="molecule type" value="Genomic_DNA"/>
</dbReference>
<dbReference type="InterPro" id="IPR052035">
    <property type="entry name" value="ZnF_BED_domain_contain"/>
</dbReference>
<evidence type="ECO:0000256" key="6">
    <source>
        <dbReference type="ARBA" id="ARBA00023125"/>
    </source>
</evidence>
<comment type="caution">
    <text evidence="17">The sequence shown here is derived from an EMBL/GenBank/DDBJ whole genome shotgun (WGS) entry which is preliminary data.</text>
</comment>
<evidence type="ECO:0000256" key="7">
    <source>
        <dbReference type="ARBA" id="ARBA00023163"/>
    </source>
</evidence>
<protein>
    <recommendedName>
        <fullName evidence="11">BED-type domain-containing protein</fullName>
    </recommendedName>
</protein>
<evidence type="ECO:0000313" key="19">
    <source>
        <dbReference type="EMBL" id="KAJ6038804.1"/>
    </source>
</evidence>
<keyword evidence="3 9" id="KW-0863">Zinc-finger</keyword>
<reference evidence="17" key="1">
    <citation type="journal article" date="2023" name="IMA Fungus">
        <title>Comparative genomic study of the Penicillium genus elucidates a diverse pangenome and 15 lateral gene transfer events.</title>
        <authorList>
            <person name="Petersen C."/>
            <person name="Sorensen T."/>
            <person name="Nielsen M.R."/>
            <person name="Sondergaard T.E."/>
            <person name="Sorensen J.L."/>
            <person name="Fitzpatrick D.A."/>
            <person name="Frisvad J.C."/>
            <person name="Nielsen K.L."/>
        </authorList>
    </citation>
    <scope>NUCLEOTIDE SEQUENCE</scope>
    <source>
        <strain evidence="17">IBT 15450</strain>
    </source>
</reference>
<feature type="compositionally biased region" description="Polar residues" evidence="10">
    <location>
        <begin position="1"/>
        <end position="15"/>
    </location>
</feature>
<dbReference type="EMBL" id="JAQJZL010000008">
    <property type="protein sequence ID" value="KAJ6038721.1"/>
    <property type="molecule type" value="Genomic_DNA"/>
</dbReference>
<dbReference type="GO" id="GO:0005634">
    <property type="term" value="C:nucleus"/>
    <property type="evidence" value="ECO:0007669"/>
    <property type="project" value="UniProtKB-SubCell"/>
</dbReference>